<evidence type="ECO:0000313" key="11">
    <source>
        <dbReference type="EMBL" id="KAG6644166.1"/>
    </source>
</evidence>
<sequence>MMVANSFDLWQKDAFFSAAEEVQGSADVMESAYRTWVRERRETLSPEHSDELCTELQTALGTSKWQLEEFERAVRLSYGRRGDDNTTARHRQFIAAIQDQISHVEASLKEYFYEEGKKSLQWVNLDENERDELATFLSGTSQSSQSAIDECLQHKPSRESSLLENHAQRKHADLNLNASCNRGFSDERKGSRDVRSISKNGNHVIKIEANQIHGRTDDIIFQADRTTNNARRTWSLPDFGELKIIIPDEEEPMNKLMPSVEDTPKVKGSKSFFWKQSCGKLPPGQGPVHFFSQLFGWIGGLQRQLQSPLYLSLRCSVQVTLVLMLTVFFIGYFIHFTLQIPLYIIVVEV</sequence>
<evidence type="ECO:0000256" key="8">
    <source>
        <dbReference type="ARBA" id="ARBA00037801"/>
    </source>
</evidence>
<keyword evidence="12" id="KW-1185">Reference proteome</keyword>
<organism evidence="11 12">
    <name type="scientific">Carya illinoinensis</name>
    <name type="common">Pecan</name>
    <dbReference type="NCBI Taxonomy" id="32201"/>
    <lineage>
        <taxon>Eukaryota</taxon>
        <taxon>Viridiplantae</taxon>
        <taxon>Streptophyta</taxon>
        <taxon>Embryophyta</taxon>
        <taxon>Tracheophyta</taxon>
        <taxon>Spermatophyta</taxon>
        <taxon>Magnoliopsida</taxon>
        <taxon>eudicotyledons</taxon>
        <taxon>Gunneridae</taxon>
        <taxon>Pentapetalae</taxon>
        <taxon>rosids</taxon>
        <taxon>fabids</taxon>
        <taxon>Fagales</taxon>
        <taxon>Juglandaceae</taxon>
        <taxon>Carya</taxon>
    </lineage>
</organism>
<dbReference type="CDD" id="cd21442">
    <property type="entry name" value="SNARE_NTD_STX6-like"/>
    <property type="match status" value="1"/>
</dbReference>
<keyword evidence="4" id="KW-0653">Protein transport</keyword>
<dbReference type="EMBL" id="CM031816">
    <property type="protein sequence ID" value="KAG6644166.1"/>
    <property type="molecule type" value="Genomic_DNA"/>
</dbReference>
<dbReference type="FunFam" id="1.20.58.90:FF:000004">
    <property type="entry name" value="Syntaxin 10"/>
    <property type="match status" value="1"/>
</dbReference>
<gene>
    <name evidence="11" type="ORF">CIPAW_08G036600</name>
</gene>
<keyword evidence="6" id="KW-0333">Golgi apparatus</keyword>
<dbReference type="Proteomes" id="UP000811609">
    <property type="component" value="Chromosome 8"/>
</dbReference>
<comment type="subcellular location">
    <subcellularLocation>
        <location evidence="8">Golgi apparatus</location>
        <location evidence="8">trans-Golgi network membrane</location>
        <topology evidence="8">Single-pass type IV membrane protein</topology>
    </subcellularLocation>
</comment>
<evidence type="ECO:0000256" key="3">
    <source>
        <dbReference type="ARBA" id="ARBA00022692"/>
    </source>
</evidence>
<dbReference type="PANTHER" id="PTHR34949">
    <property type="entry name" value="OS05G0443700 PROTEIN"/>
    <property type="match status" value="1"/>
</dbReference>
<dbReference type="GO" id="GO:0015031">
    <property type="term" value="P:protein transport"/>
    <property type="evidence" value="ECO:0007669"/>
    <property type="project" value="UniProtKB-KW"/>
</dbReference>
<dbReference type="GO" id="GO:0005794">
    <property type="term" value="C:Golgi apparatus"/>
    <property type="evidence" value="ECO:0007669"/>
    <property type="project" value="UniProtKB-SubCell"/>
</dbReference>
<comment type="caution">
    <text evidence="11">The sequence shown here is derived from an EMBL/GenBank/DDBJ whole genome shotgun (WGS) entry which is preliminary data.</text>
</comment>
<evidence type="ECO:0000256" key="5">
    <source>
        <dbReference type="ARBA" id="ARBA00022989"/>
    </source>
</evidence>
<evidence type="ECO:0000256" key="4">
    <source>
        <dbReference type="ARBA" id="ARBA00022927"/>
    </source>
</evidence>
<feature type="domain" description="Syntaxin 6/10/61 N-terminal" evidence="10">
    <location>
        <begin position="13"/>
        <end position="105"/>
    </location>
</feature>
<feature type="transmembrane region" description="Helical" evidence="9">
    <location>
        <begin position="321"/>
        <end position="346"/>
    </location>
</feature>
<comment type="similarity">
    <text evidence="1">Belongs to the syntaxin family.</text>
</comment>
<evidence type="ECO:0000256" key="6">
    <source>
        <dbReference type="ARBA" id="ARBA00023034"/>
    </source>
</evidence>
<dbReference type="Pfam" id="PF09177">
    <property type="entry name" value="STX6_10_61_N"/>
    <property type="match status" value="1"/>
</dbReference>
<keyword evidence="3 9" id="KW-0812">Transmembrane</keyword>
<keyword evidence="5 9" id="KW-1133">Transmembrane helix</keyword>
<dbReference type="AlphaFoldDB" id="A0A8T1PIC9"/>
<proteinExistence type="inferred from homology"/>
<dbReference type="InterPro" id="IPR015260">
    <property type="entry name" value="Syntaxin-6/10/61_N"/>
</dbReference>
<reference evidence="11" key="1">
    <citation type="submission" date="2020-12" db="EMBL/GenBank/DDBJ databases">
        <title>WGS assembly of Carya illinoinensis cv. Pawnee.</title>
        <authorList>
            <person name="Platts A."/>
            <person name="Shu S."/>
            <person name="Wright S."/>
            <person name="Barry K."/>
            <person name="Edger P."/>
            <person name="Pires J.C."/>
            <person name="Schmutz J."/>
        </authorList>
    </citation>
    <scope>NUCLEOTIDE SEQUENCE</scope>
    <source>
        <tissue evidence="11">Leaf</tissue>
    </source>
</reference>
<evidence type="ECO:0000256" key="1">
    <source>
        <dbReference type="ARBA" id="ARBA00009063"/>
    </source>
</evidence>
<evidence type="ECO:0000313" key="12">
    <source>
        <dbReference type="Proteomes" id="UP000811609"/>
    </source>
</evidence>
<dbReference type="PANTHER" id="PTHR34949:SF3">
    <property type="entry name" value="OS08G0244100 PROTEIN"/>
    <property type="match status" value="1"/>
</dbReference>
<accession>A0A8T1PIC9</accession>
<evidence type="ECO:0000256" key="2">
    <source>
        <dbReference type="ARBA" id="ARBA00022448"/>
    </source>
</evidence>
<evidence type="ECO:0000256" key="9">
    <source>
        <dbReference type="SAM" id="Phobius"/>
    </source>
</evidence>
<evidence type="ECO:0000256" key="7">
    <source>
        <dbReference type="ARBA" id="ARBA00023136"/>
    </source>
</evidence>
<protein>
    <recommendedName>
        <fullName evidence="10">Syntaxin 6/10/61 N-terminal domain-containing protein</fullName>
    </recommendedName>
</protein>
<dbReference type="GO" id="GO:0048193">
    <property type="term" value="P:Golgi vesicle transport"/>
    <property type="evidence" value="ECO:0007669"/>
    <property type="project" value="InterPro"/>
</dbReference>
<dbReference type="GO" id="GO:0016020">
    <property type="term" value="C:membrane"/>
    <property type="evidence" value="ECO:0007669"/>
    <property type="project" value="InterPro"/>
</dbReference>
<keyword evidence="2" id="KW-0813">Transport</keyword>
<name>A0A8T1PIC9_CARIL</name>
<keyword evidence="7 9" id="KW-0472">Membrane</keyword>
<evidence type="ECO:0000259" key="10">
    <source>
        <dbReference type="Pfam" id="PF09177"/>
    </source>
</evidence>